<feature type="chain" id="PRO_5046452135" description="PA14 domain-containing protein" evidence="1">
    <location>
        <begin position="19"/>
        <end position="466"/>
    </location>
</feature>
<feature type="domain" description="PA14" evidence="2">
    <location>
        <begin position="56"/>
        <end position="204"/>
    </location>
</feature>
<dbReference type="InterPro" id="IPR037524">
    <property type="entry name" value="PA14/GLEYA"/>
</dbReference>
<dbReference type="Proteomes" id="UP001319865">
    <property type="component" value="Chromosome"/>
</dbReference>
<dbReference type="Pfam" id="PF07691">
    <property type="entry name" value="PA14"/>
    <property type="match status" value="1"/>
</dbReference>
<dbReference type="Gene3D" id="3.90.182.10">
    <property type="entry name" value="Toxin - Anthrax Protective Antigen,domain 1"/>
    <property type="match status" value="1"/>
</dbReference>
<feature type="signal peptide" evidence="1">
    <location>
        <begin position="1"/>
        <end position="18"/>
    </location>
</feature>
<evidence type="ECO:0000313" key="4">
    <source>
        <dbReference type="Proteomes" id="UP001319865"/>
    </source>
</evidence>
<dbReference type="RefSeq" id="WP_229330898.1">
    <property type="nucleotide sequence ID" value="NZ_AP025183.1"/>
</dbReference>
<sequence>MKKLIALIFCIGYTAGQAQLMAIYQPVHKQPNVQFDYWVYSTNAGNGNASQYPIVPTNLTEMNAMFNTSNTNSTLVQTGTTNSARILDWTSTSELSAIGINLPNGGTYFGLRIQGTFIPLESGTYTFTISSDDASDLFFDGTSVIATYSGQAVQPLGTRTGSINLTAGRAYSFIARMQQGGGGFGFRMYWRSPTQNATIASGYTTNWAQNVQEIITTPYMDGSSAAKAAPNAKYIQTAFNNFTDGTYWINLPFVGPTQVFCILNSAVDGGGWMMAMKATRGTTFQYSSSHWTSVTTLNTGNTNRNDGDAKFHTMNYFAAKDILALWPDITTVGGSLSLSGYGCWSWLQNNFNNGVRITPINFFSSVNNLFLGDANNFAGKGSVFSSQVDVRFYGFNYTANSTGANRWGFGWNENGGGLYPNGNQASNDVYGGIGMVAGSYSAGDFVACCDNVRGINRSARVEIYIR</sequence>
<reference evidence="3 4" key="2">
    <citation type="journal article" date="2022" name="Microorganisms">
        <title>Complete Genome Sequences of Two Flavobacterium ammonificans Strains and a Flavobacterium ammoniigenes Strain of Ammonifying Bacterioplankton Isolated from Surface River Water.</title>
        <authorList>
            <person name="Suda W."/>
            <person name="Ogata Y."/>
            <person name="Shindo C."/>
            <person name="Watanabe K."/>
        </authorList>
    </citation>
    <scope>NUCLEOTIDE SEQUENCE [LARGE SCALE GENOMIC DNA]</scope>
    <source>
        <strain evidence="3 4">GENT11</strain>
    </source>
</reference>
<evidence type="ECO:0000256" key="1">
    <source>
        <dbReference type="SAM" id="SignalP"/>
    </source>
</evidence>
<protein>
    <recommendedName>
        <fullName evidence="2">PA14 domain-containing protein</fullName>
    </recommendedName>
</protein>
<reference evidence="3 4" key="1">
    <citation type="journal article" date="2022" name="Int. J. Syst. Evol. Microbiol.">
        <title>Flavobacterium ammonificans sp. nov. and Flavobacterium ammoniigenes sp. nov., ammonifying bacteria isolated from surface river water.</title>
        <authorList>
            <person name="Watanabe K."/>
            <person name="Kitamura T."/>
            <person name="Ogata Y."/>
            <person name="Shindo C."/>
            <person name="Suda W."/>
        </authorList>
    </citation>
    <scope>NUCLEOTIDE SEQUENCE [LARGE SCALE GENOMIC DNA]</scope>
    <source>
        <strain evidence="3 4">GENT11</strain>
    </source>
</reference>
<accession>A0ABM7UXW7</accession>
<name>A0ABM7UXW7_9FLAO</name>
<dbReference type="InterPro" id="IPR011658">
    <property type="entry name" value="PA14_dom"/>
</dbReference>
<dbReference type="SMART" id="SM00758">
    <property type="entry name" value="PA14"/>
    <property type="match status" value="1"/>
</dbReference>
<dbReference type="PROSITE" id="PS51820">
    <property type="entry name" value="PA14"/>
    <property type="match status" value="1"/>
</dbReference>
<evidence type="ECO:0000259" key="2">
    <source>
        <dbReference type="PROSITE" id="PS51820"/>
    </source>
</evidence>
<evidence type="ECO:0000313" key="3">
    <source>
        <dbReference type="EMBL" id="BDB52204.1"/>
    </source>
</evidence>
<proteinExistence type="predicted"/>
<keyword evidence="1" id="KW-0732">Signal</keyword>
<keyword evidence="4" id="KW-1185">Reference proteome</keyword>
<dbReference type="SUPFAM" id="SSF56988">
    <property type="entry name" value="Anthrax protective antigen"/>
    <property type="match status" value="1"/>
</dbReference>
<organism evidence="3 4">
    <name type="scientific">Flavobacterium ammonificans</name>
    <dbReference type="NCBI Taxonomy" id="1751056"/>
    <lineage>
        <taxon>Bacteria</taxon>
        <taxon>Pseudomonadati</taxon>
        <taxon>Bacteroidota</taxon>
        <taxon>Flavobacteriia</taxon>
        <taxon>Flavobacteriales</taxon>
        <taxon>Flavobacteriaceae</taxon>
        <taxon>Flavobacterium</taxon>
    </lineage>
</organism>
<dbReference type="EMBL" id="AP025183">
    <property type="protein sequence ID" value="BDB52204.1"/>
    <property type="molecule type" value="Genomic_DNA"/>
</dbReference>
<gene>
    <name evidence="3" type="ORF">GENT11_05160</name>
</gene>